<feature type="compositionally biased region" description="Gly residues" evidence="1">
    <location>
        <begin position="162"/>
        <end position="171"/>
    </location>
</feature>
<dbReference type="OrthoDB" id="3069887at2759"/>
<feature type="compositionally biased region" description="Polar residues" evidence="1">
    <location>
        <begin position="107"/>
        <end position="119"/>
    </location>
</feature>
<protein>
    <submittedName>
        <fullName evidence="2">Uncharacterized protein</fullName>
    </submittedName>
</protein>
<dbReference type="EMBL" id="JAACJO010000001">
    <property type="protein sequence ID" value="KAF5363433.1"/>
    <property type="molecule type" value="Genomic_DNA"/>
</dbReference>
<organism evidence="2 3">
    <name type="scientific">Leucocoprinus leucothites</name>
    <dbReference type="NCBI Taxonomy" id="201217"/>
    <lineage>
        <taxon>Eukaryota</taxon>
        <taxon>Fungi</taxon>
        <taxon>Dikarya</taxon>
        <taxon>Basidiomycota</taxon>
        <taxon>Agaricomycotina</taxon>
        <taxon>Agaricomycetes</taxon>
        <taxon>Agaricomycetidae</taxon>
        <taxon>Agaricales</taxon>
        <taxon>Agaricineae</taxon>
        <taxon>Agaricaceae</taxon>
        <taxon>Leucocoprinus</taxon>
    </lineage>
</organism>
<evidence type="ECO:0000256" key="1">
    <source>
        <dbReference type="SAM" id="MobiDB-lite"/>
    </source>
</evidence>
<evidence type="ECO:0000313" key="3">
    <source>
        <dbReference type="Proteomes" id="UP000559027"/>
    </source>
</evidence>
<dbReference type="AlphaFoldDB" id="A0A8H5GEG3"/>
<keyword evidence="3" id="KW-1185">Reference proteome</keyword>
<name>A0A8H5GEG3_9AGAR</name>
<dbReference type="Proteomes" id="UP000559027">
    <property type="component" value="Unassembled WGS sequence"/>
</dbReference>
<feature type="region of interest" description="Disordered" evidence="1">
    <location>
        <begin position="89"/>
        <end position="268"/>
    </location>
</feature>
<gene>
    <name evidence="2" type="ORF">D9756_000036</name>
</gene>
<sequence>MKHSHPGILSSSFFQCPAFIPSPFDDITATYYSLNDGNAVDPPMRSLDDEQDQGVGGAGITSYPFQPGMSQPSGSLCIDQCPLIGVPGGDRTMKYSTPPPGRRRISAPSQFGSNNTTSWHIPGPPPPPPGTAQPDGECTESSDPSPIAPSAAYFGQGPSPGPGYGTFGAGTGRPSTMEREMYGNGGRALPMPMAFHYPHHDQRPQQQQQQCSRPSASLPVPSQSSAFSTSTCSPPLPGQMGSEKAATLGGDEAAMGSGVIVDPDGEGA</sequence>
<accession>A0A8H5GEG3</accession>
<feature type="compositionally biased region" description="Low complexity" evidence="1">
    <location>
        <begin position="141"/>
        <end position="152"/>
    </location>
</feature>
<reference evidence="2 3" key="1">
    <citation type="journal article" date="2020" name="ISME J.">
        <title>Uncovering the hidden diversity of litter-decomposition mechanisms in mushroom-forming fungi.</title>
        <authorList>
            <person name="Floudas D."/>
            <person name="Bentzer J."/>
            <person name="Ahren D."/>
            <person name="Johansson T."/>
            <person name="Persson P."/>
            <person name="Tunlid A."/>
        </authorList>
    </citation>
    <scope>NUCLEOTIDE SEQUENCE [LARGE SCALE GENOMIC DNA]</scope>
    <source>
        <strain evidence="2 3">CBS 146.42</strain>
    </source>
</reference>
<proteinExistence type="predicted"/>
<evidence type="ECO:0000313" key="2">
    <source>
        <dbReference type="EMBL" id="KAF5363433.1"/>
    </source>
</evidence>
<feature type="compositionally biased region" description="Low complexity" evidence="1">
    <location>
        <begin position="219"/>
        <end position="233"/>
    </location>
</feature>
<feature type="region of interest" description="Disordered" evidence="1">
    <location>
        <begin position="44"/>
        <end position="66"/>
    </location>
</feature>
<feature type="compositionally biased region" description="Pro residues" evidence="1">
    <location>
        <begin position="122"/>
        <end position="131"/>
    </location>
</feature>
<comment type="caution">
    <text evidence="2">The sequence shown here is derived from an EMBL/GenBank/DDBJ whole genome shotgun (WGS) entry which is preliminary data.</text>
</comment>